<gene>
    <name evidence="11" type="ORF">SAMN02745221_01235</name>
</gene>
<evidence type="ECO:0000313" key="12">
    <source>
        <dbReference type="Proteomes" id="UP000242329"/>
    </source>
</evidence>
<protein>
    <submittedName>
        <fullName evidence="11">Germination protein, Ger(X)C family</fullName>
    </submittedName>
</protein>
<dbReference type="InterPro" id="IPR008844">
    <property type="entry name" value="Spore_GerAC-like"/>
</dbReference>
<organism evidence="11 12">
    <name type="scientific">Thermosyntropha lipolytica DSM 11003</name>
    <dbReference type="NCBI Taxonomy" id="1123382"/>
    <lineage>
        <taxon>Bacteria</taxon>
        <taxon>Bacillati</taxon>
        <taxon>Bacillota</taxon>
        <taxon>Clostridia</taxon>
        <taxon>Eubacteriales</taxon>
        <taxon>Syntrophomonadaceae</taxon>
        <taxon>Thermosyntropha</taxon>
    </lineage>
</organism>
<feature type="chain" id="PRO_5039273151" evidence="8">
    <location>
        <begin position="20"/>
        <end position="371"/>
    </location>
</feature>
<sequence>MGKLLKVGLFILFCLSSLAGCFDAEDIENFNIPLIAAYDVAENREEGVDVTVLYPNVAQRNREFVEKISGKAIGDTRAGRGTRYPSTLLLGDIQVALYGKDLACQGLGPYIDNYVRDPRIKKSLFMVVVEGRGDQFLERAHKINPYLGFEIPGLFTSKKKNQFYAVTTLHDFFHAVNTAGKNPVVCTMEVLPNGQYRVSGTAIFKKDRMIDVVGMDETIPLILLRGEEGCCGFIPFVVKKDGKVIDKGTVEINSKRKVRVQREGEKFIFYIKLKITGRLVEHYATNRLILEDKNCIKDIEKALAGQIKKEGVKLIHRMQDEWRVDCLDITKYALAKWRKEIKDVVEEETFVKNADIRLEVEVDIPFWGAKN</sequence>
<dbReference type="PROSITE" id="PS51257">
    <property type="entry name" value="PROKAR_LIPOPROTEIN"/>
    <property type="match status" value="1"/>
</dbReference>
<evidence type="ECO:0000256" key="1">
    <source>
        <dbReference type="ARBA" id="ARBA00004635"/>
    </source>
</evidence>
<feature type="domain" description="Spore germination GerAC-like C-terminal" evidence="9">
    <location>
        <begin position="199"/>
        <end position="364"/>
    </location>
</feature>
<dbReference type="InterPro" id="IPR038501">
    <property type="entry name" value="Spore_GerAC_C_sf"/>
</dbReference>
<keyword evidence="3" id="KW-0309">Germination</keyword>
<dbReference type="AlphaFoldDB" id="A0A1M5NKH2"/>
<dbReference type="RefSeq" id="WP_073091627.1">
    <property type="nucleotide sequence ID" value="NZ_FQWY01000017.1"/>
</dbReference>
<dbReference type="STRING" id="1123382.SAMN02745221_01235"/>
<evidence type="ECO:0000256" key="6">
    <source>
        <dbReference type="ARBA" id="ARBA00023139"/>
    </source>
</evidence>
<evidence type="ECO:0000256" key="8">
    <source>
        <dbReference type="SAM" id="SignalP"/>
    </source>
</evidence>
<evidence type="ECO:0000259" key="10">
    <source>
        <dbReference type="Pfam" id="PF25198"/>
    </source>
</evidence>
<dbReference type="OrthoDB" id="1949745at2"/>
<dbReference type="Pfam" id="PF05504">
    <property type="entry name" value="Spore_GerAC"/>
    <property type="match status" value="1"/>
</dbReference>
<evidence type="ECO:0000256" key="3">
    <source>
        <dbReference type="ARBA" id="ARBA00022544"/>
    </source>
</evidence>
<dbReference type="NCBIfam" id="TIGR02887">
    <property type="entry name" value="spore_ger_x_C"/>
    <property type="match status" value="1"/>
</dbReference>
<evidence type="ECO:0000256" key="2">
    <source>
        <dbReference type="ARBA" id="ARBA00007886"/>
    </source>
</evidence>
<dbReference type="Pfam" id="PF25198">
    <property type="entry name" value="Spore_GerAC_N"/>
    <property type="match status" value="1"/>
</dbReference>
<comment type="subcellular location">
    <subcellularLocation>
        <location evidence="1">Membrane</location>
        <topology evidence="1">Lipid-anchor</topology>
    </subcellularLocation>
</comment>
<evidence type="ECO:0000313" key="11">
    <source>
        <dbReference type="EMBL" id="SHG90086.1"/>
    </source>
</evidence>
<accession>A0A1M5NKH2</accession>
<dbReference type="EMBL" id="FQWY01000017">
    <property type="protein sequence ID" value="SHG90086.1"/>
    <property type="molecule type" value="Genomic_DNA"/>
</dbReference>
<keyword evidence="12" id="KW-1185">Reference proteome</keyword>
<feature type="signal peptide" evidence="8">
    <location>
        <begin position="1"/>
        <end position="19"/>
    </location>
</feature>
<name>A0A1M5NKH2_9FIRM</name>
<evidence type="ECO:0000256" key="7">
    <source>
        <dbReference type="ARBA" id="ARBA00023288"/>
    </source>
</evidence>
<dbReference type="GO" id="GO:0009847">
    <property type="term" value="P:spore germination"/>
    <property type="evidence" value="ECO:0007669"/>
    <property type="project" value="InterPro"/>
</dbReference>
<keyword evidence="4 8" id="KW-0732">Signal</keyword>
<proteinExistence type="inferred from homology"/>
<dbReference type="InterPro" id="IPR057336">
    <property type="entry name" value="GerAC_N"/>
</dbReference>
<evidence type="ECO:0000259" key="9">
    <source>
        <dbReference type="Pfam" id="PF05504"/>
    </source>
</evidence>
<feature type="domain" description="Spore germination protein N-terminal" evidence="10">
    <location>
        <begin position="23"/>
        <end position="189"/>
    </location>
</feature>
<evidence type="ECO:0000256" key="4">
    <source>
        <dbReference type="ARBA" id="ARBA00022729"/>
    </source>
</evidence>
<keyword evidence="7" id="KW-0449">Lipoprotein</keyword>
<dbReference type="Proteomes" id="UP000242329">
    <property type="component" value="Unassembled WGS sequence"/>
</dbReference>
<evidence type="ECO:0000256" key="5">
    <source>
        <dbReference type="ARBA" id="ARBA00023136"/>
    </source>
</evidence>
<reference evidence="12" key="1">
    <citation type="submission" date="2016-11" db="EMBL/GenBank/DDBJ databases">
        <authorList>
            <person name="Varghese N."/>
            <person name="Submissions S."/>
        </authorList>
    </citation>
    <scope>NUCLEOTIDE SEQUENCE [LARGE SCALE GENOMIC DNA]</scope>
    <source>
        <strain evidence="12">DSM 11003</strain>
    </source>
</reference>
<comment type="similarity">
    <text evidence="2">Belongs to the GerABKC lipoprotein family.</text>
</comment>
<dbReference type="GO" id="GO:0016020">
    <property type="term" value="C:membrane"/>
    <property type="evidence" value="ECO:0007669"/>
    <property type="project" value="UniProtKB-SubCell"/>
</dbReference>
<dbReference type="InterPro" id="IPR046953">
    <property type="entry name" value="Spore_GerAC-like_C"/>
</dbReference>
<dbReference type="Gene3D" id="3.30.300.210">
    <property type="entry name" value="Nutrient germinant receptor protein C, domain 3"/>
    <property type="match status" value="1"/>
</dbReference>
<dbReference type="PANTHER" id="PTHR35789">
    <property type="entry name" value="SPORE GERMINATION PROTEIN B3"/>
    <property type="match status" value="1"/>
</dbReference>
<dbReference type="PANTHER" id="PTHR35789:SF1">
    <property type="entry name" value="SPORE GERMINATION PROTEIN B3"/>
    <property type="match status" value="1"/>
</dbReference>
<keyword evidence="6" id="KW-0564">Palmitate</keyword>
<keyword evidence="5" id="KW-0472">Membrane</keyword>